<name>A0A9W8KY43_9FUNG</name>
<dbReference type="GO" id="GO:0004843">
    <property type="term" value="F:cysteine-type deubiquitinase activity"/>
    <property type="evidence" value="ECO:0007669"/>
    <property type="project" value="UniProtKB-EC"/>
</dbReference>
<evidence type="ECO:0000256" key="7">
    <source>
        <dbReference type="ARBA" id="ARBA00022807"/>
    </source>
</evidence>
<dbReference type="OrthoDB" id="2020758at2759"/>
<comment type="similarity">
    <text evidence="2">Belongs to the peptidase C19 family.</text>
</comment>
<dbReference type="GO" id="GO:0006508">
    <property type="term" value="P:proteolysis"/>
    <property type="evidence" value="ECO:0007669"/>
    <property type="project" value="UniProtKB-KW"/>
</dbReference>
<evidence type="ECO:0000256" key="1">
    <source>
        <dbReference type="ARBA" id="ARBA00000707"/>
    </source>
</evidence>
<dbReference type="InterPro" id="IPR018200">
    <property type="entry name" value="USP_CS"/>
</dbReference>
<feature type="domain" description="USP" evidence="8">
    <location>
        <begin position="1"/>
        <end position="308"/>
    </location>
</feature>
<dbReference type="PANTHER" id="PTHR24006:SF888">
    <property type="entry name" value="UBIQUITIN CARBOXYL-TERMINAL HYDROLASE 30"/>
    <property type="match status" value="1"/>
</dbReference>
<dbReference type="GO" id="GO:0005634">
    <property type="term" value="C:nucleus"/>
    <property type="evidence" value="ECO:0007669"/>
    <property type="project" value="TreeGrafter"/>
</dbReference>
<comment type="catalytic activity">
    <reaction evidence="1">
        <text>Thiol-dependent hydrolysis of ester, thioester, amide, peptide and isopeptide bonds formed by the C-terminal Gly of ubiquitin (a 76-residue protein attached to proteins as an intracellular targeting signal).</text>
        <dbReference type="EC" id="3.4.19.12"/>
    </reaction>
</comment>
<dbReference type="PROSITE" id="PS50235">
    <property type="entry name" value="USP_3"/>
    <property type="match status" value="1"/>
</dbReference>
<dbReference type="InterPro" id="IPR001394">
    <property type="entry name" value="Peptidase_C19_UCH"/>
</dbReference>
<dbReference type="GO" id="GO:0005829">
    <property type="term" value="C:cytosol"/>
    <property type="evidence" value="ECO:0007669"/>
    <property type="project" value="TreeGrafter"/>
</dbReference>
<dbReference type="Pfam" id="PF00443">
    <property type="entry name" value="UCH"/>
    <property type="match status" value="1"/>
</dbReference>
<evidence type="ECO:0000256" key="3">
    <source>
        <dbReference type="ARBA" id="ARBA00012759"/>
    </source>
</evidence>
<evidence type="ECO:0000256" key="6">
    <source>
        <dbReference type="ARBA" id="ARBA00022801"/>
    </source>
</evidence>
<protein>
    <recommendedName>
        <fullName evidence="3">ubiquitinyl hydrolase 1</fullName>
        <ecNumber evidence="3">3.4.19.12</ecNumber>
    </recommendedName>
</protein>
<evidence type="ECO:0000256" key="4">
    <source>
        <dbReference type="ARBA" id="ARBA00022670"/>
    </source>
</evidence>
<dbReference type="InterPro" id="IPR038765">
    <property type="entry name" value="Papain-like_cys_pep_sf"/>
</dbReference>
<dbReference type="InterPro" id="IPR028889">
    <property type="entry name" value="USP"/>
</dbReference>
<keyword evidence="4 9" id="KW-0645">Protease</keyword>
<dbReference type="GO" id="GO:0016579">
    <property type="term" value="P:protein deubiquitination"/>
    <property type="evidence" value="ECO:0007669"/>
    <property type="project" value="InterPro"/>
</dbReference>
<proteinExistence type="inferred from homology"/>
<sequence length="308" mass="33979">MPPFSNPLLGMAASRIACVKCGYTAAIRHFTFDNLSLTVPMVRQTTIEECLAMYTIIDQLHDFKCQYCTVSVTLEQNKKTIKRREAELASAGDNPKKAAKLTALLAKLQSQQARLQSALVNNPEEDLKDIELANPSPGISTKQTMIARTPRILVLHLSRSIFLPTGDAAKNPAHVAVQPLLDISPFTTTGHISKNASKPISGPPEISAGLHSSSSSYAEAKRRNCLYRLCAVVLHAGNHNSGHFYAYRRVSLESVIERRGESASEPAQLLYENDSARWFMISDTETKEIPLSTVLSSGQSYLLFYERL</sequence>
<dbReference type="Gene3D" id="3.90.70.10">
    <property type="entry name" value="Cysteine proteinases"/>
    <property type="match status" value="1"/>
</dbReference>
<accession>A0A9W8KY43</accession>
<keyword evidence="7" id="KW-0788">Thiol protease</keyword>
<evidence type="ECO:0000313" key="9">
    <source>
        <dbReference type="EMBL" id="KAJ2676835.1"/>
    </source>
</evidence>
<keyword evidence="5" id="KW-0833">Ubl conjugation pathway</keyword>
<gene>
    <name evidence="9" type="primary">UBP1_2</name>
    <name evidence="9" type="ORF">GGI25_003370</name>
</gene>
<organism evidence="9 10">
    <name type="scientific">Coemansia spiralis</name>
    <dbReference type="NCBI Taxonomy" id="417178"/>
    <lineage>
        <taxon>Eukaryota</taxon>
        <taxon>Fungi</taxon>
        <taxon>Fungi incertae sedis</taxon>
        <taxon>Zoopagomycota</taxon>
        <taxon>Kickxellomycotina</taxon>
        <taxon>Kickxellomycetes</taxon>
        <taxon>Kickxellales</taxon>
        <taxon>Kickxellaceae</taxon>
        <taxon>Coemansia</taxon>
    </lineage>
</organism>
<dbReference type="AlphaFoldDB" id="A0A9W8KY43"/>
<keyword evidence="6 9" id="KW-0378">Hydrolase</keyword>
<reference evidence="9" key="1">
    <citation type="submission" date="2022-07" db="EMBL/GenBank/DDBJ databases">
        <title>Phylogenomic reconstructions and comparative analyses of Kickxellomycotina fungi.</title>
        <authorList>
            <person name="Reynolds N.K."/>
            <person name="Stajich J.E."/>
            <person name="Barry K."/>
            <person name="Grigoriev I.V."/>
            <person name="Crous P."/>
            <person name="Smith M.E."/>
        </authorList>
    </citation>
    <scope>NUCLEOTIDE SEQUENCE</scope>
    <source>
        <strain evidence="9">NRRL 3115</strain>
    </source>
</reference>
<dbReference type="PANTHER" id="PTHR24006">
    <property type="entry name" value="UBIQUITIN CARBOXYL-TERMINAL HYDROLASE"/>
    <property type="match status" value="1"/>
</dbReference>
<dbReference type="Proteomes" id="UP001151518">
    <property type="component" value="Unassembled WGS sequence"/>
</dbReference>
<dbReference type="InterPro" id="IPR050164">
    <property type="entry name" value="Peptidase_C19"/>
</dbReference>
<evidence type="ECO:0000256" key="2">
    <source>
        <dbReference type="ARBA" id="ARBA00009085"/>
    </source>
</evidence>
<evidence type="ECO:0000259" key="8">
    <source>
        <dbReference type="PROSITE" id="PS50235"/>
    </source>
</evidence>
<dbReference type="PROSITE" id="PS00973">
    <property type="entry name" value="USP_2"/>
    <property type="match status" value="1"/>
</dbReference>
<dbReference type="EC" id="3.4.19.12" evidence="3"/>
<dbReference type="EMBL" id="JANBTW010000036">
    <property type="protein sequence ID" value="KAJ2676835.1"/>
    <property type="molecule type" value="Genomic_DNA"/>
</dbReference>
<evidence type="ECO:0000313" key="10">
    <source>
        <dbReference type="Proteomes" id="UP001151518"/>
    </source>
</evidence>
<comment type="caution">
    <text evidence="9">The sequence shown here is derived from an EMBL/GenBank/DDBJ whole genome shotgun (WGS) entry which is preliminary data.</text>
</comment>
<dbReference type="SUPFAM" id="SSF54001">
    <property type="entry name" value="Cysteine proteinases"/>
    <property type="match status" value="1"/>
</dbReference>
<evidence type="ECO:0000256" key="5">
    <source>
        <dbReference type="ARBA" id="ARBA00022786"/>
    </source>
</evidence>